<organism evidence="1 2">
    <name type="scientific">Quercus rubra</name>
    <name type="common">Northern red oak</name>
    <name type="synonym">Quercus borealis</name>
    <dbReference type="NCBI Taxonomy" id="3512"/>
    <lineage>
        <taxon>Eukaryota</taxon>
        <taxon>Viridiplantae</taxon>
        <taxon>Streptophyta</taxon>
        <taxon>Embryophyta</taxon>
        <taxon>Tracheophyta</taxon>
        <taxon>Spermatophyta</taxon>
        <taxon>Magnoliopsida</taxon>
        <taxon>eudicotyledons</taxon>
        <taxon>Gunneridae</taxon>
        <taxon>Pentapetalae</taxon>
        <taxon>rosids</taxon>
        <taxon>fabids</taxon>
        <taxon>Fagales</taxon>
        <taxon>Fagaceae</taxon>
        <taxon>Quercus</taxon>
    </lineage>
</organism>
<proteinExistence type="predicted"/>
<evidence type="ECO:0000313" key="1">
    <source>
        <dbReference type="EMBL" id="KAK4576094.1"/>
    </source>
</evidence>
<gene>
    <name evidence="1" type="ORF">RGQ29_026876</name>
</gene>
<protein>
    <submittedName>
        <fullName evidence="1">Uncharacterized protein</fullName>
    </submittedName>
</protein>
<reference evidence="1 2" key="1">
    <citation type="journal article" date="2023" name="G3 (Bethesda)">
        <title>A haplotype-resolved chromosome-scale genome for Quercus rubra L. provides insights into the genetics of adaptive traits for red oak species.</title>
        <authorList>
            <person name="Kapoor B."/>
            <person name="Jenkins J."/>
            <person name="Schmutz J."/>
            <person name="Zhebentyayeva T."/>
            <person name="Kuelheim C."/>
            <person name="Coggeshall M."/>
            <person name="Heim C."/>
            <person name="Lasky J.R."/>
            <person name="Leites L."/>
            <person name="Islam-Faridi N."/>
            <person name="Romero-Severson J."/>
            <person name="DeLeo V.L."/>
            <person name="Lucas S.M."/>
            <person name="Lazic D."/>
            <person name="Gailing O."/>
            <person name="Carlson J."/>
            <person name="Staton M."/>
        </authorList>
    </citation>
    <scope>NUCLEOTIDE SEQUENCE [LARGE SCALE GENOMIC DNA]</scope>
    <source>
        <strain evidence="1">Pseudo-F2</strain>
    </source>
</reference>
<dbReference type="Proteomes" id="UP001324115">
    <property type="component" value="Unassembled WGS sequence"/>
</dbReference>
<accession>A0AAN7ID09</accession>
<dbReference type="AlphaFoldDB" id="A0AAN7ID09"/>
<comment type="caution">
    <text evidence="1">The sequence shown here is derived from an EMBL/GenBank/DDBJ whole genome shotgun (WGS) entry which is preliminary data.</text>
</comment>
<sequence>MASSSNFFRCFSVSSSSKPKRYICEGDVCVLRNQKKSHEKLSKNKQKHSPWISFSFLSMRRTPKC</sequence>
<name>A0AAN7ID09_QUERU</name>
<dbReference type="EMBL" id="JAXUIC010000008">
    <property type="protein sequence ID" value="KAK4576094.1"/>
    <property type="molecule type" value="Genomic_DNA"/>
</dbReference>
<keyword evidence="2" id="KW-1185">Reference proteome</keyword>
<evidence type="ECO:0000313" key="2">
    <source>
        <dbReference type="Proteomes" id="UP001324115"/>
    </source>
</evidence>